<sequence>MRNKAMPDDRMESFRVRRDARGINGRNDHDTIANLLGVAAVPADHAEDLHAPGLGFLQPGDDVDADVLFEVAAADRKHEHRVVLVAFAHL</sequence>
<gene>
    <name evidence="1" type="ORF">UFOPK2598_00524</name>
</gene>
<dbReference type="AlphaFoldDB" id="A0A6J6PUZ4"/>
<organism evidence="1">
    <name type="scientific">freshwater metagenome</name>
    <dbReference type="NCBI Taxonomy" id="449393"/>
    <lineage>
        <taxon>unclassified sequences</taxon>
        <taxon>metagenomes</taxon>
        <taxon>ecological metagenomes</taxon>
    </lineage>
</organism>
<protein>
    <submittedName>
        <fullName evidence="1">Unannotated protein</fullName>
    </submittedName>
</protein>
<dbReference type="EMBL" id="CAEZXV010000037">
    <property type="protein sequence ID" value="CAB4699644.1"/>
    <property type="molecule type" value="Genomic_DNA"/>
</dbReference>
<evidence type="ECO:0000313" key="1">
    <source>
        <dbReference type="EMBL" id="CAB4699644.1"/>
    </source>
</evidence>
<accession>A0A6J6PUZ4</accession>
<name>A0A6J6PUZ4_9ZZZZ</name>
<reference evidence="1" key="1">
    <citation type="submission" date="2020-05" db="EMBL/GenBank/DDBJ databases">
        <authorList>
            <person name="Chiriac C."/>
            <person name="Salcher M."/>
            <person name="Ghai R."/>
            <person name="Kavagutti S V."/>
        </authorList>
    </citation>
    <scope>NUCLEOTIDE SEQUENCE</scope>
</reference>
<proteinExistence type="predicted"/>